<evidence type="ECO:0000256" key="4">
    <source>
        <dbReference type="ARBA" id="ARBA00022518"/>
    </source>
</evidence>
<keyword evidence="7" id="KW-0010">Activator</keyword>
<evidence type="ECO:0000256" key="8">
    <source>
        <dbReference type="ARBA" id="ARBA00023309"/>
    </source>
</evidence>
<organism evidence="10 11">
    <name type="scientific">Rhesus cytomegalovirus (strain 68-1)</name>
    <name type="common">RhCMV</name>
    <dbReference type="NCBI Taxonomy" id="47929"/>
    <lineage>
        <taxon>Viruses</taxon>
        <taxon>Duplodnaviria</taxon>
        <taxon>Heunggongvirae</taxon>
        <taxon>Peploviricota</taxon>
        <taxon>Herviviricetes</taxon>
        <taxon>Herpesvirales</taxon>
        <taxon>Orthoherpesviridae</taxon>
        <taxon>Betaherpesvirinae</taxon>
        <taxon>Cytomegalovirus</taxon>
        <taxon>Cytomegalovirus macacinebeta3</taxon>
    </lineage>
</organism>
<keyword evidence="3" id="KW-1121">Modulation of host cell cycle by virus</keyword>
<dbReference type="Pfam" id="PF07340">
    <property type="entry name" value="Herpes_IE1"/>
    <property type="match status" value="1"/>
</dbReference>
<keyword evidence="8" id="KW-1078">G1/S host cell cycle checkpoint dysregulation by virus</keyword>
<keyword evidence="2" id="KW-1017">Isopeptide bond</keyword>
<reference evidence="10 11" key="1">
    <citation type="journal article" date="2012" name="J. Virol.">
        <title>Reevaluation of the Coding Potential and Proteomic Analysis of the BAC-Derived Rhesus Cytomegalovirus Strain 68-1.</title>
        <authorList>
            <person name="Malouli D."/>
            <person name="Nakayasu E.S."/>
            <person name="Viswanathan K."/>
            <person name="Camp D.G.II."/>
            <person name="Chang W.L."/>
            <person name="Barry P.A."/>
            <person name="Smith R.D."/>
            <person name="Fruh K."/>
        </authorList>
    </citation>
    <scope>NUCLEOTIDE SEQUENCE [LARGE SCALE GENOMIC DNA]</scope>
    <source>
        <strain evidence="10">68-1 BAC</strain>
    </source>
</reference>
<keyword evidence="5" id="KW-1048">Host nucleus</keyword>
<dbReference type="GO" id="GO:0039695">
    <property type="term" value="P:DNA-templated viral transcription"/>
    <property type="evidence" value="ECO:0007669"/>
    <property type="project" value="InterPro"/>
</dbReference>
<proteinExistence type="predicted"/>
<feature type="compositionally biased region" description="Acidic residues" evidence="9">
    <location>
        <begin position="424"/>
        <end position="466"/>
    </location>
</feature>
<feature type="region of interest" description="Disordered" evidence="9">
    <location>
        <begin position="423"/>
        <end position="546"/>
    </location>
</feature>
<evidence type="ECO:0000256" key="7">
    <source>
        <dbReference type="ARBA" id="ARBA00023159"/>
    </source>
</evidence>
<protein>
    <submittedName>
        <fullName evidence="10">Rh156 (IE1)</fullName>
    </submittedName>
</protein>
<evidence type="ECO:0000256" key="3">
    <source>
        <dbReference type="ARBA" id="ARBA00022504"/>
    </source>
</evidence>
<dbReference type="GO" id="GO:0039645">
    <property type="term" value="P:symbiont-mediated perturbation of host cell cycle G1/S transition checkpoint"/>
    <property type="evidence" value="ECO:0007669"/>
    <property type="project" value="UniProtKB-KW"/>
</dbReference>
<evidence type="ECO:0000256" key="6">
    <source>
        <dbReference type="ARBA" id="ARBA00022843"/>
    </source>
</evidence>
<feature type="region of interest" description="Disordered" evidence="9">
    <location>
        <begin position="1"/>
        <end position="42"/>
    </location>
</feature>
<evidence type="ECO:0000256" key="5">
    <source>
        <dbReference type="ARBA" id="ARBA00022562"/>
    </source>
</evidence>
<keyword evidence="3" id="KW-0945">Host-virus interaction</keyword>
<comment type="subcellular location">
    <subcellularLocation>
        <location evidence="1">Host nucleus</location>
    </subcellularLocation>
</comment>
<evidence type="ECO:0000256" key="1">
    <source>
        <dbReference type="ARBA" id="ARBA00004147"/>
    </source>
</evidence>
<dbReference type="Proteomes" id="UP000101154">
    <property type="component" value="Segment"/>
</dbReference>
<evidence type="ECO:0000313" key="11">
    <source>
        <dbReference type="Proteomes" id="UP000101154"/>
    </source>
</evidence>
<dbReference type="EMBL" id="JQ795930">
    <property type="protein sequence ID" value="AFL03444.1"/>
    <property type="molecule type" value="Genomic_DNA"/>
</dbReference>
<sequence>MDSRKRKPEDETHTGEAGDPEEGTSGGPSTGPSPPKQAKKDMALQHAVDLLEKMLADEEKKLTEFNLGDPLFESANDDPIKTLEEIIQEGDDVVGAHQLVVTQIKLRVQRNRRLADEIIREQLTDIRKVFSDKFEKLEQGIQNSYLLLDKLKTPFQDMRCLFEVANEQFNDTPVPPQYKEKFMVCLKQIVQYAVNSSSKLEKFVMLKIKTKKDDIKDRVTYTCMKYLLMAMQGTGGPKAINNEEHAKLFLKQLSNYDDLTDANHDGLELIKKLDKEQKEVAFHVNNFTHLVTTLGMALYKEGHQKNDEAMLGMHTPITMLSDQVRVLILYLIDEIVHAIHTNSNQSNDELIDGLKPKVRIVINEFHATLMMGIDKMKFYSLNELREIVNDKINEDRFPVVSGVLPENVPGTDIPLASVIIHSDTEEEQESEADDEEQETETGDEGTETQAEETDEGTDDTDIEGTESETQIGSEAQPKAESETQIEQTEGETEVETPQETEEGDEESEDLQMTVIKYAKPHIKEEEGAGPSSKSKHHMQTRSKTDK</sequence>
<feature type="compositionally biased region" description="Basic and acidic residues" evidence="9">
    <location>
        <begin position="1"/>
        <end position="16"/>
    </location>
</feature>
<feature type="compositionally biased region" description="Acidic residues" evidence="9">
    <location>
        <begin position="488"/>
        <end position="509"/>
    </location>
</feature>
<accession>I3WEY1</accession>
<keyword evidence="4" id="KW-0244">Early protein</keyword>
<evidence type="ECO:0000313" key="10">
    <source>
        <dbReference type="EMBL" id="AFL03444.1"/>
    </source>
</evidence>
<name>I3WEY1_RHCM6</name>
<dbReference type="InterPro" id="IPR010855">
    <property type="entry name" value="Cytomega_IE1/IE2"/>
</dbReference>
<organismHost>
    <name type="scientific">Macaca mulatta</name>
    <name type="common">Rhesus macaque</name>
    <dbReference type="NCBI Taxonomy" id="9544"/>
</organismHost>
<keyword evidence="6" id="KW-0832">Ubl conjugation</keyword>
<evidence type="ECO:0000256" key="2">
    <source>
        <dbReference type="ARBA" id="ARBA00022499"/>
    </source>
</evidence>
<evidence type="ECO:0000256" key="9">
    <source>
        <dbReference type="SAM" id="MobiDB-lite"/>
    </source>
</evidence>
<dbReference type="GO" id="GO:0042025">
    <property type="term" value="C:host cell nucleus"/>
    <property type="evidence" value="ECO:0007669"/>
    <property type="project" value="UniProtKB-SubCell"/>
</dbReference>